<dbReference type="EMBL" id="JACBZV010000002">
    <property type="protein sequence ID" value="NYJ10934.1"/>
    <property type="molecule type" value="Genomic_DNA"/>
</dbReference>
<evidence type="ECO:0000256" key="1">
    <source>
        <dbReference type="SAM" id="MobiDB-lite"/>
    </source>
</evidence>
<proteinExistence type="predicted"/>
<name>A0A7Z0DXP7_RHILE</name>
<feature type="region of interest" description="Disordered" evidence="1">
    <location>
        <begin position="67"/>
        <end position="93"/>
    </location>
</feature>
<comment type="caution">
    <text evidence="2">The sequence shown here is derived from an EMBL/GenBank/DDBJ whole genome shotgun (WGS) entry which is preliminary data.</text>
</comment>
<protein>
    <submittedName>
        <fullName evidence="2">Uncharacterized protein</fullName>
    </submittedName>
</protein>
<dbReference type="AlphaFoldDB" id="A0A7Z0DXP7"/>
<organism evidence="2 3">
    <name type="scientific">Rhizobium leguminosarum</name>
    <dbReference type="NCBI Taxonomy" id="384"/>
    <lineage>
        <taxon>Bacteria</taxon>
        <taxon>Pseudomonadati</taxon>
        <taxon>Pseudomonadota</taxon>
        <taxon>Alphaproteobacteria</taxon>
        <taxon>Hyphomicrobiales</taxon>
        <taxon>Rhizobiaceae</taxon>
        <taxon>Rhizobium/Agrobacterium group</taxon>
        <taxon>Rhizobium</taxon>
    </lineage>
</organism>
<accession>A0A7Z0DXP7</accession>
<gene>
    <name evidence="2" type="ORF">GGI64_001981</name>
</gene>
<dbReference type="Proteomes" id="UP000535276">
    <property type="component" value="Unassembled WGS sequence"/>
</dbReference>
<dbReference type="RefSeq" id="WP_041672072.1">
    <property type="nucleotide sequence ID" value="NZ_JACBZV010000002.1"/>
</dbReference>
<evidence type="ECO:0000313" key="2">
    <source>
        <dbReference type="EMBL" id="NYJ10934.1"/>
    </source>
</evidence>
<sequence length="93" mass="10223">MHLTDTRVAHQDNGWRIDFVGDDGEAVTVHVADGAYVDEGVAVERARAIMVQLTAFGTRGGGRSLNAYDASSNGNFDDDQPPFDIRTERDRQQ</sequence>
<reference evidence="2 3" key="1">
    <citation type="submission" date="2020-07" db="EMBL/GenBank/DDBJ databases">
        <title>Genomic Encyclopedia of Type Strains, Phase IV (KMG-V): Genome sequencing to study the core and pangenomes of soil and plant-associated prokaryotes.</title>
        <authorList>
            <person name="Whitman W."/>
        </authorList>
    </citation>
    <scope>NUCLEOTIDE SEQUENCE [LARGE SCALE GENOMIC DNA]</scope>
    <source>
        <strain evidence="2 3">SEMIA 4052</strain>
    </source>
</reference>
<evidence type="ECO:0000313" key="3">
    <source>
        <dbReference type="Proteomes" id="UP000535276"/>
    </source>
</evidence>